<feature type="domain" description="Antitoxin FitA-like ribbon-helix-helix" evidence="1">
    <location>
        <begin position="2"/>
        <end position="40"/>
    </location>
</feature>
<dbReference type="Gene3D" id="1.10.1220.10">
    <property type="entry name" value="Met repressor-like"/>
    <property type="match status" value="1"/>
</dbReference>
<reference evidence="2 3" key="1">
    <citation type="submission" date="2019-12" db="EMBL/GenBank/DDBJ databases">
        <title>Comparative genomics gives insights into the taxonomy of the Azoarcus-Aromatoleum group and reveals separate origins of nif in the plant-associated Azoarcus and non-plant-associated Aromatoleum sub-groups.</title>
        <authorList>
            <person name="Lafos M."/>
            <person name="Maluk M."/>
            <person name="Batista M."/>
            <person name="Junghare M."/>
            <person name="Carmona M."/>
            <person name="Faoro H."/>
            <person name="Cruz L.M."/>
            <person name="Battistoni F."/>
            <person name="De Souza E."/>
            <person name="Pedrosa F."/>
            <person name="Chen W.-M."/>
            <person name="Poole P.S."/>
            <person name="Dixon R.A."/>
            <person name="James E.K."/>
        </authorList>
    </citation>
    <scope>NUCLEOTIDE SEQUENCE [LARGE SCALE GENOMIC DNA]</scope>
    <source>
        <strain evidence="2 3">T</strain>
    </source>
</reference>
<sequence length="82" mass="8989">MAQVVVRNLEEEVKAGLKARASRHGWSMEEEVRQILRRAVIEEGAARPRLGSRIAARFAGAGLTEPLPELHGEGIAPMQFGE</sequence>
<dbReference type="SUPFAM" id="SSF47598">
    <property type="entry name" value="Ribbon-helix-helix"/>
    <property type="match status" value="1"/>
</dbReference>
<dbReference type="InterPro" id="IPR053853">
    <property type="entry name" value="FitA-like_RHH"/>
</dbReference>
<evidence type="ECO:0000313" key="3">
    <source>
        <dbReference type="Proteomes" id="UP000634522"/>
    </source>
</evidence>
<name>A0ABX1NMK6_9RHOO</name>
<evidence type="ECO:0000313" key="2">
    <source>
        <dbReference type="EMBL" id="NMG00391.1"/>
    </source>
</evidence>
<organism evidence="2 3">
    <name type="scientific">Aromatoleum toluolicum</name>
    <dbReference type="NCBI Taxonomy" id="90060"/>
    <lineage>
        <taxon>Bacteria</taxon>
        <taxon>Pseudomonadati</taxon>
        <taxon>Pseudomonadota</taxon>
        <taxon>Betaproteobacteria</taxon>
        <taxon>Rhodocyclales</taxon>
        <taxon>Rhodocyclaceae</taxon>
        <taxon>Aromatoleum</taxon>
    </lineage>
</organism>
<keyword evidence="3" id="KW-1185">Reference proteome</keyword>
<dbReference type="InterPro" id="IPR013321">
    <property type="entry name" value="Arc_rbn_hlx_hlx"/>
</dbReference>
<dbReference type="InterPro" id="IPR010985">
    <property type="entry name" value="Ribbon_hlx_hlx"/>
</dbReference>
<dbReference type="Proteomes" id="UP000634522">
    <property type="component" value="Unassembled WGS sequence"/>
</dbReference>
<dbReference type="RefSeq" id="WP_169142917.1">
    <property type="nucleotide sequence ID" value="NZ_WTVS01000075.1"/>
</dbReference>
<proteinExistence type="predicted"/>
<comment type="caution">
    <text evidence="2">The sequence shown here is derived from an EMBL/GenBank/DDBJ whole genome shotgun (WGS) entry which is preliminary data.</text>
</comment>
<gene>
    <name evidence="2" type="ORF">GPA27_23720</name>
</gene>
<evidence type="ECO:0000259" key="1">
    <source>
        <dbReference type="Pfam" id="PF22513"/>
    </source>
</evidence>
<accession>A0ABX1NMK6</accession>
<dbReference type="Pfam" id="PF22513">
    <property type="entry name" value="FitA-like_RHH"/>
    <property type="match status" value="1"/>
</dbReference>
<protein>
    <submittedName>
        <fullName evidence="2">Toxin-antitoxin system</fullName>
    </submittedName>
</protein>
<dbReference type="EMBL" id="WTVS01000075">
    <property type="protein sequence ID" value="NMG00391.1"/>
    <property type="molecule type" value="Genomic_DNA"/>
</dbReference>